<dbReference type="InterPro" id="IPR032508">
    <property type="entry name" value="FecR_C"/>
</dbReference>
<keyword evidence="1" id="KW-1133">Transmembrane helix</keyword>
<gene>
    <name evidence="4" type="ORF">GCM10017764_08910</name>
</gene>
<keyword evidence="1" id="KW-0472">Membrane</keyword>
<dbReference type="PIRSF" id="PIRSF018266">
    <property type="entry name" value="FecR"/>
    <property type="match status" value="1"/>
</dbReference>
<evidence type="ECO:0000313" key="5">
    <source>
        <dbReference type="Proteomes" id="UP000620550"/>
    </source>
</evidence>
<keyword evidence="5" id="KW-1185">Reference proteome</keyword>
<feature type="domain" description="Protein FecR C-terminal" evidence="3">
    <location>
        <begin position="253"/>
        <end position="321"/>
    </location>
</feature>
<accession>A0ABQ3HX09</accession>
<organism evidence="4 5">
    <name type="scientific">Sphingobacterium griseoflavum</name>
    <dbReference type="NCBI Taxonomy" id="1474952"/>
    <lineage>
        <taxon>Bacteria</taxon>
        <taxon>Pseudomonadati</taxon>
        <taxon>Bacteroidota</taxon>
        <taxon>Sphingobacteriia</taxon>
        <taxon>Sphingobacteriales</taxon>
        <taxon>Sphingobacteriaceae</taxon>
        <taxon>Sphingobacterium</taxon>
    </lineage>
</organism>
<evidence type="ECO:0000259" key="3">
    <source>
        <dbReference type="Pfam" id="PF16344"/>
    </source>
</evidence>
<feature type="transmembrane region" description="Helical" evidence="1">
    <location>
        <begin position="75"/>
        <end position="96"/>
    </location>
</feature>
<evidence type="ECO:0000256" key="1">
    <source>
        <dbReference type="SAM" id="Phobius"/>
    </source>
</evidence>
<dbReference type="RefSeq" id="WP_189625423.1">
    <property type="nucleotide sequence ID" value="NZ_BNAF01000003.1"/>
</dbReference>
<dbReference type="Gene3D" id="3.55.50.30">
    <property type="match status" value="1"/>
</dbReference>
<dbReference type="Pfam" id="PF04773">
    <property type="entry name" value="FecR"/>
    <property type="match status" value="1"/>
</dbReference>
<comment type="caution">
    <text evidence="4">The sequence shown here is derived from an EMBL/GenBank/DDBJ whole genome shotgun (WGS) entry which is preliminary data.</text>
</comment>
<feature type="domain" description="FecR protein" evidence="2">
    <location>
        <begin position="112"/>
        <end position="198"/>
    </location>
</feature>
<evidence type="ECO:0000313" key="4">
    <source>
        <dbReference type="EMBL" id="GHE28617.1"/>
    </source>
</evidence>
<name>A0ABQ3HX09_9SPHI</name>
<dbReference type="InterPro" id="IPR012373">
    <property type="entry name" value="Ferrdict_sens_TM"/>
</dbReference>
<sequence>MDPKRKQVLLDKYLNNNLSKGEEQELSAWYDAISNGNGRWHSNNPKEERDLQDRMEQRLKHALALQSMQRAKKNILYGLCRAAALLIVLATGGYLYRLHTAPHQTFHFTNPTEENRYIVLPDNSKIIIRPRGSITVDFGTSYRAVELSGQAFFDVTKDPKRPFTVNAGRFQTSVLGTKFYIQATEGKAFLVAVKSGTVAVKDQVDHLSLAVLNKDEGIKVPVVKQGNTSTVNPPIIPCSKEEQLQERAWLENELVFQNVPLENIIDKLAKRYGKAIDIATPELRQRKISGRFDGAETLENILKTLVTVAEANYRTDTDRYLIHH</sequence>
<proteinExistence type="predicted"/>
<dbReference type="InterPro" id="IPR006860">
    <property type="entry name" value="FecR"/>
</dbReference>
<dbReference type="Gene3D" id="2.60.120.1440">
    <property type="match status" value="1"/>
</dbReference>
<protein>
    <submittedName>
        <fullName evidence="4">Anti-sigma factor</fullName>
    </submittedName>
</protein>
<evidence type="ECO:0000259" key="2">
    <source>
        <dbReference type="Pfam" id="PF04773"/>
    </source>
</evidence>
<reference evidence="5" key="1">
    <citation type="journal article" date="2019" name="Int. J. Syst. Evol. Microbiol.">
        <title>The Global Catalogue of Microorganisms (GCM) 10K type strain sequencing project: providing services to taxonomists for standard genome sequencing and annotation.</title>
        <authorList>
            <consortium name="The Broad Institute Genomics Platform"/>
            <consortium name="The Broad Institute Genome Sequencing Center for Infectious Disease"/>
            <person name="Wu L."/>
            <person name="Ma J."/>
        </authorList>
    </citation>
    <scope>NUCLEOTIDE SEQUENCE [LARGE SCALE GENOMIC DNA]</scope>
    <source>
        <strain evidence="5">CGMCC 1.12966</strain>
    </source>
</reference>
<dbReference type="PANTHER" id="PTHR30273">
    <property type="entry name" value="PERIPLASMIC SIGNAL SENSOR AND SIGMA FACTOR ACTIVATOR FECR-RELATED"/>
    <property type="match status" value="1"/>
</dbReference>
<dbReference type="Pfam" id="PF16344">
    <property type="entry name" value="FecR_C"/>
    <property type="match status" value="1"/>
</dbReference>
<dbReference type="EMBL" id="BNAF01000003">
    <property type="protein sequence ID" value="GHE28617.1"/>
    <property type="molecule type" value="Genomic_DNA"/>
</dbReference>
<dbReference type="PANTHER" id="PTHR30273:SF2">
    <property type="entry name" value="PROTEIN FECR"/>
    <property type="match status" value="1"/>
</dbReference>
<dbReference type="Proteomes" id="UP000620550">
    <property type="component" value="Unassembled WGS sequence"/>
</dbReference>
<keyword evidence="1" id="KW-0812">Transmembrane</keyword>